<keyword evidence="10" id="KW-1185">Reference proteome</keyword>
<evidence type="ECO:0000256" key="6">
    <source>
        <dbReference type="ARBA" id="ARBA00023242"/>
    </source>
</evidence>
<dbReference type="PANTHER" id="PTHR47994">
    <property type="entry name" value="F14D16.11-RELATED"/>
    <property type="match status" value="1"/>
</dbReference>
<keyword evidence="6" id="KW-0539">Nucleus</keyword>
<gene>
    <name evidence="9" type="ORF">Cni_G15047</name>
</gene>
<dbReference type="PROSITE" id="PS51294">
    <property type="entry name" value="HTH_MYB"/>
    <property type="match status" value="2"/>
</dbReference>
<keyword evidence="4" id="KW-0238">DNA-binding</keyword>
<dbReference type="SUPFAM" id="SSF46689">
    <property type="entry name" value="Homeodomain-like"/>
    <property type="match status" value="1"/>
</dbReference>
<dbReference type="PANTHER" id="PTHR47994:SF5">
    <property type="entry name" value="F14D16.11-RELATED"/>
    <property type="match status" value="1"/>
</dbReference>
<dbReference type="InterPro" id="IPR001005">
    <property type="entry name" value="SANT/Myb"/>
</dbReference>
<dbReference type="GO" id="GO:0003677">
    <property type="term" value="F:DNA binding"/>
    <property type="evidence" value="ECO:0007669"/>
    <property type="project" value="UniProtKB-KW"/>
</dbReference>
<proteinExistence type="predicted"/>
<feature type="domain" description="HTH myb-type" evidence="8">
    <location>
        <begin position="10"/>
        <end position="62"/>
    </location>
</feature>
<dbReference type="FunFam" id="1.10.10.60:FF:000349">
    <property type="entry name" value="Transcription factor MYB39"/>
    <property type="match status" value="1"/>
</dbReference>
<dbReference type="EMBL" id="CP136893">
    <property type="protein sequence ID" value="WOL06315.1"/>
    <property type="molecule type" value="Genomic_DNA"/>
</dbReference>
<dbReference type="Gene3D" id="1.10.10.60">
    <property type="entry name" value="Homeodomain-like"/>
    <property type="match status" value="2"/>
</dbReference>
<comment type="subcellular location">
    <subcellularLocation>
        <location evidence="1">Nucleus</location>
    </subcellularLocation>
</comment>
<dbReference type="InterPro" id="IPR015495">
    <property type="entry name" value="Myb_TF_plants"/>
</dbReference>
<dbReference type="InterPro" id="IPR017930">
    <property type="entry name" value="Myb_dom"/>
</dbReference>
<dbReference type="PROSITE" id="PS50090">
    <property type="entry name" value="MYB_LIKE"/>
    <property type="match status" value="2"/>
</dbReference>
<name>A0AAQ3QFB2_9LILI</name>
<organism evidence="9 10">
    <name type="scientific">Canna indica</name>
    <name type="common">Indian-shot</name>
    <dbReference type="NCBI Taxonomy" id="4628"/>
    <lineage>
        <taxon>Eukaryota</taxon>
        <taxon>Viridiplantae</taxon>
        <taxon>Streptophyta</taxon>
        <taxon>Embryophyta</taxon>
        <taxon>Tracheophyta</taxon>
        <taxon>Spermatophyta</taxon>
        <taxon>Magnoliopsida</taxon>
        <taxon>Liliopsida</taxon>
        <taxon>Zingiberales</taxon>
        <taxon>Cannaceae</taxon>
        <taxon>Canna</taxon>
    </lineage>
</organism>
<keyword evidence="2" id="KW-0677">Repeat</keyword>
<evidence type="ECO:0000259" key="8">
    <source>
        <dbReference type="PROSITE" id="PS51294"/>
    </source>
</evidence>
<evidence type="ECO:0000256" key="2">
    <source>
        <dbReference type="ARBA" id="ARBA00022737"/>
    </source>
</evidence>
<feature type="domain" description="HTH myb-type" evidence="8">
    <location>
        <begin position="63"/>
        <end position="117"/>
    </location>
</feature>
<dbReference type="CDD" id="cd00167">
    <property type="entry name" value="SANT"/>
    <property type="match status" value="2"/>
</dbReference>
<evidence type="ECO:0000313" key="10">
    <source>
        <dbReference type="Proteomes" id="UP001327560"/>
    </source>
</evidence>
<dbReference type="SMART" id="SM00717">
    <property type="entry name" value="SANT"/>
    <property type="match status" value="2"/>
</dbReference>
<accession>A0AAQ3QFB2</accession>
<protein>
    <submittedName>
        <fullName evidence="9">Transcription factor MYB93-like</fullName>
    </submittedName>
</protein>
<dbReference type="FunFam" id="1.10.10.60:FF:000001">
    <property type="entry name" value="MYB-related transcription factor"/>
    <property type="match status" value="1"/>
</dbReference>
<keyword evidence="3" id="KW-0805">Transcription regulation</keyword>
<dbReference type="Pfam" id="PF00249">
    <property type="entry name" value="Myb_DNA-binding"/>
    <property type="match status" value="2"/>
</dbReference>
<dbReference type="InterPro" id="IPR009057">
    <property type="entry name" value="Homeodomain-like_sf"/>
</dbReference>
<reference evidence="9 10" key="1">
    <citation type="submission" date="2023-10" db="EMBL/GenBank/DDBJ databases">
        <title>Chromosome-scale genome assembly provides insights into flower coloration mechanisms of Canna indica.</title>
        <authorList>
            <person name="Li C."/>
        </authorList>
    </citation>
    <scope>NUCLEOTIDE SEQUENCE [LARGE SCALE GENOMIC DNA]</scope>
    <source>
        <tissue evidence="9">Flower</tissue>
    </source>
</reference>
<dbReference type="GO" id="GO:0005634">
    <property type="term" value="C:nucleus"/>
    <property type="evidence" value="ECO:0007669"/>
    <property type="project" value="UniProtKB-SubCell"/>
</dbReference>
<evidence type="ECO:0000259" key="7">
    <source>
        <dbReference type="PROSITE" id="PS50090"/>
    </source>
</evidence>
<sequence>MGRSPCCEEKIHMKKGPWTPEEDKKLVDYIQQHGHRSWRSLPKNAGLNRCGKSCRLRWTNYLRPDIKRGNFSEDEERQIIHLHSLIGNKWSKISTHLPGRTDNEIKNYWNTHLKKKLLRMGIDPVTHTRRTDLDALSSFSTLLTASASLSNLVNPLDNALRLHADAAQYLATLQILANLTKLTNISNPPPSINHLQQLNDLLHVNGGSLGVLGSHLGNYSNVPNIINPSEILMAKFNHASSASEINSGMSSPAFTTSNDMQICIDSTAPPLLSASTPENCEGRECMQEQMDNPIDANASTPFQDWQALNLGEIDEDFSWKDILE</sequence>
<evidence type="ECO:0000256" key="3">
    <source>
        <dbReference type="ARBA" id="ARBA00023015"/>
    </source>
</evidence>
<dbReference type="Proteomes" id="UP001327560">
    <property type="component" value="Chromosome 4"/>
</dbReference>
<evidence type="ECO:0000313" key="9">
    <source>
        <dbReference type="EMBL" id="WOL06315.1"/>
    </source>
</evidence>
<feature type="domain" description="Myb-like" evidence="7">
    <location>
        <begin position="10"/>
        <end position="62"/>
    </location>
</feature>
<evidence type="ECO:0000256" key="4">
    <source>
        <dbReference type="ARBA" id="ARBA00023125"/>
    </source>
</evidence>
<feature type="domain" description="Myb-like" evidence="7">
    <location>
        <begin position="63"/>
        <end position="113"/>
    </location>
</feature>
<evidence type="ECO:0000256" key="1">
    <source>
        <dbReference type="ARBA" id="ARBA00004123"/>
    </source>
</evidence>
<dbReference type="AlphaFoldDB" id="A0AAQ3QFB2"/>
<keyword evidence="5" id="KW-0804">Transcription</keyword>
<evidence type="ECO:0000256" key="5">
    <source>
        <dbReference type="ARBA" id="ARBA00023163"/>
    </source>
</evidence>